<dbReference type="PANTHER" id="PTHR30441">
    <property type="entry name" value="DUF748 DOMAIN-CONTAINING PROTEIN"/>
    <property type="match status" value="1"/>
</dbReference>
<name>A0ABU9J5J8_9GAMM</name>
<keyword evidence="3" id="KW-1185">Reference proteome</keyword>
<reference evidence="2 3" key="1">
    <citation type="submission" date="2024-04" db="EMBL/GenBank/DDBJ databases">
        <title>Draft genome sequence of Pseudoxanthomonas putridarboris WD12.</title>
        <authorList>
            <person name="Oh J."/>
        </authorList>
    </citation>
    <scope>NUCLEOTIDE SEQUENCE [LARGE SCALE GENOMIC DNA]</scope>
    <source>
        <strain evidence="2 3">WD12</strain>
    </source>
</reference>
<evidence type="ECO:0000256" key="1">
    <source>
        <dbReference type="SAM" id="MobiDB-lite"/>
    </source>
</evidence>
<feature type="region of interest" description="Disordered" evidence="1">
    <location>
        <begin position="838"/>
        <end position="876"/>
    </location>
</feature>
<accession>A0ABU9J5J8</accession>
<comment type="caution">
    <text evidence="2">The sequence shown here is derived from an EMBL/GenBank/DDBJ whole genome shotgun (WGS) entry which is preliminary data.</text>
</comment>
<proteinExistence type="predicted"/>
<dbReference type="InterPro" id="IPR052894">
    <property type="entry name" value="AsmA-related"/>
</dbReference>
<dbReference type="Pfam" id="PF05359">
    <property type="entry name" value="DUF748"/>
    <property type="match status" value="1"/>
</dbReference>
<sequence>MHWPASGCCPASRARKATAYVSEELGKSLSLGELRFNPFTFRAEAHDIAIRERGPATGKPLVALRRLALDFQLSSLWKGAYTFGEVALEGPYANAIVRPDGSLNLVELVPGERDDSPTPSVFVGHLAVTGGAIDFADHSRRLQPSKRLAPIHFELRDFHTMAGQGGDFRLAAAGDQGERFDWHGRVSLQPFASQGDFTVAKLQARTAYEFLSEQLPMELAAGELDVAGHYDFSAGGADGLRLDAALSQAKASGLTLRAKGDAEDAVVLPGAELAGTRFSWQKREILIDALRLDGLETALRMEADGSFNLQRLLPPVDTAVAPTDKPWLFQLGRLSVENADVQFEDRMVRPASRFHLQPLSLAAERVSLDLAQAVPIHLSATVNGKARLALQGEVVLADNAGKLQLDLSGLPLRDVLAYLPDFPRLELRSGDVAAKGELELPSGIGKGPQLAFRGEATIDRFSLVERASRREVVAWDRVDARGVHYTQAPEAVRIAQVRARKAFAIVVVEPDSTLNLANLFAGQASASPQTGPPMAIRIDDLQLDDATMAFADQSIDPNFSARVEALRGHLRGLSTAADAVARVELDGQVINRYSPVRIEGGINPFAYDRQTDLKMSFRNIDLPIFNPYSGRFAGYAIAKGKLTTELHYRIDHRQLEAAHHVILDQLEWGQETDSKEKVSLPIRLATSLLKNRDGVIDLDLPVTGSLDDPSFRVWPVVWQILKNILVRIVTAPFDFIGSLFKGAEQAQYVDFAPGSATIPDGARQNLATLAKGLAERPAIRLDIPSGPALDVDAGAMADARLAEALLGLRKGEPVAWDSLDIDDQIDLLEKLYRQQLGHRPDLPRPEVAEEASRQERKAERKQGERDGLRQALLPRYQPGPAELEELGRQRANAIQDALLAEDSLDPARVFISAAKGPAPHEGGVRVELALE</sequence>
<feature type="compositionally biased region" description="Basic and acidic residues" evidence="1">
    <location>
        <begin position="838"/>
        <end position="868"/>
    </location>
</feature>
<evidence type="ECO:0000313" key="3">
    <source>
        <dbReference type="Proteomes" id="UP001459204"/>
    </source>
</evidence>
<dbReference type="RefSeq" id="WP_341727397.1">
    <property type="nucleotide sequence ID" value="NZ_JBBWWT010000013.1"/>
</dbReference>
<dbReference type="InterPro" id="IPR008023">
    <property type="entry name" value="DUF748"/>
</dbReference>
<protein>
    <submittedName>
        <fullName evidence="2">DUF748 domain-containing protein</fullName>
    </submittedName>
</protein>
<dbReference type="Proteomes" id="UP001459204">
    <property type="component" value="Unassembled WGS sequence"/>
</dbReference>
<gene>
    <name evidence="2" type="ORF">AAD027_17885</name>
</gene>
<dbReference type="PANTHER" id="PTHR30441:SF8">
    <property type="entry name" value="DUF748 DOMAIN-CONTAINING PROTEIN"/>
    <property type="match status" value="1"/>
</dbReference>
<evidence type="ECO:0000313" key="2">
    <source>
        <dbReference type="EMBL" id="MEL1266225.1"/>
    </source>
</evidence>
<dbReference type="EMBL" id="JBBWWT010000013">
    <property type="protein sequence ID" value="MEL1266225.1"/>
    <property type="molecule type" value="Genomic_DNA"/>
</dbReference>
<organism evidence="2 3">
    <name type="scientific">Pseudoxanthomonas putridarboris</name>
    <dbReference type="NCBI Taxonomy" id="752605"/>
    <lineage>
        <taxon>Bacteria</taxon>
        <taxon>Pseudomonadati</taxon>
        <taxon>Pseudomonadota</taxon>
        <taxon>Gammaproteobacteria</taxon>
        <taxon>Lysobacterales</taxon>
        <taxon>Lysobacteraceae</taxon>
        <taxon>Pseudoxanthomonas</taxon>
    </lineage>
</organism>